<feature type="region of interest" description="Disordered" evidence="1">
    <location>
        <begin position="1"/>
        <end position="33"/>
    </location>
</feature>
<evidence type="ECO:0000313" key="2">
    <source>
        <dbReference type="EMBL" id="KAG4418348.1"/>
    </source>
</evidence>
<evidence type="ECO:0000256" key="1">
    <source>
        <dbReference type="SAM" id="MobiDB-lite"/>
    </source>
</evidence>
<feature type="compositionally biased region" description="Basic and acidic residues" evidence="1">
    <location>
        <begin position="92"/>
        <end position="102"/>
    </location>
</feature>
<organism evidence="2 3">
    <name type="scientific">Cadophora malorum</name>
    <dbReference type="NCBI Taxonomy" id="108018"/>
    <lineage>
        <taxon>Eukaryota</taxon>
        <taxon>Fungi</taxon>
        <taxon>Dikarya</taxon>
        <taxon>Ascomycota</taxon>
        <taxon>Pezizomycotina</taxon>
        <taxon>Leotiomycetes</taxon>
        <taxon>Helotiales</taxon>
        <taxon>Ploettnerulaceae</taxon>
        <taxon>Cadophora</taxon>
    </lineage>
</organism>
<accession>A0A8H7W9W5</accession>
<keyword evidence="3" id="KW-1185">Reference proteome</keyword>
<reference evidence="2" key="1">
    <citation type="submission" date="2021-02" db="EMBL/GenBank/DDBJ databases">
        <title>Genome sequence Cadophora malorum strain M34.</title>
        <authorList>
            <person name="Stefanovic E."/>
            <person name="Vu D."/>
            <person name="Scully C."/>
            <person name="Dijksterhuis J."/>
            <person name="Roader J."/>
            <person name="Houbraken J."/>
        </authorList>
    </citation>
    <scope>NUCLEOTIDE SEQUENCE</scope>
    <source>
        <strain evidence="2">M34</strain>
    </source>
</reference>
<name>A0A8H7W9W5_9HELO</name>
<gene>
    <name evidence="2" type="ORF">IFR04_008490</name>
</gene>
<dbReference type="EMBL" id="JAFJYH010000130">
    <property type="protein sequence ID" value="KAG4418348.1"/>
    <property type="molecule type" value="Genomic_DNA"/>
</dbReference>
<evidence type="ECO:0000313" key="3">
    <source>
        <dbReference type="Proteomes" id="UP000664132"/>
    </source>
</evidence>
<sequence>MSSQPARAWGPPTASPPRRTRAQVARKPFRTLSAPLQKHPQCWIKYPSHAAAASTAANRAPIIRRSGGIGGQKRRQKWRNGKRSQRLTSRLSGRDEVGKDGNENWVYV</sequence>
<dbReference type="AlphaFoldDB" id="A0A8H7W9W5"/>
<proteinExistence type="predicted"/>
<comment type="caution">
    <text evidence="2">The sequence shown here is derived from an EMBL/GenBank/DDBJ whole genome shotgun (WGS) entry which is preliminary data.</text>
</comment>
<protein>
    <submittedName>
        <fullName evidence="2">Uncharacterized protein</fullName>
    </submittedName>
</protein>
<feature type="compositionally biased region" description="Basic residues" evidence="1">
    <location>
        <begin position="72"/>
        <end position="85"/>
    </location>
</feature>
<dbReference type="Proteomes" id="UP000664132">
    <property type="component" value="Unassembled WGS sequence"/>
</dbReference>
<feature type="region of interest" description="Disordered" evidence="1">
    <location>
        <begin position="63"/>
        <end position="108"/>
    </location>
</feature>